<feature type="signal peptide" evidence="2">
    <location>
        <begin position="1"/>
        <end position="24"/>
    </location>
</feature>
<evidence type="ECO:0000256" key="1">
    <source>
        <dbReference type="SAM" id="MobiDB-lite"/>
    </source>
</evidence>
<reference evidence="4" key="1">
    <citation type="submission" date="2013-01" db="EMBL/GenBank/DDBJ databases">
        <title>Draft Genome Sequence of a Mulberry Tree, Morus notabilis C.K. Schneid.</title>
        <authorList>
            <person name="He N."/>
            <person name="Zhao S."/>
        </authorList>
    </citation>
    <scope>NUCLEOTIDE SEQUENCE</scope>
</reference>
<dbReference type="AlphaFoldDB" id="W9RSM7"/>
<name>W9RSM7_9ROSA</name>
<gene>
    <name evidence="3" type="ORF">L484_006367</name>
</gene>
<keyword evidence="2" id="KW-0732">Signal</keyword>
<organism evidence="3 4">
    <name type="scientific">Morus notabilis</name>
    <dbReference type="NCBI Taxonomy" id="981085"/>
    <lineage>
        <taxon>Eukaryota</taxon>
        <taxon>Viridiplantae</taxon>
        <taxon>Streptophyta</taxon>
        <taxon>Embryophyta</taxon>
        <taxon>Tracheophyta</taxon>
        <taxon>Spermatophyta</taxon>
        <taxon>Magnoliopsida</taxon>
        <taxon>eudicotyledons</taxon>
        <taxon>Gunneridae</taxon>
        <taxon>Pentapetalae</taxon>
        <taxon>rosids</taxon>
        <taxon>fabids</taxon>
        <taxon>Rosales</taxon>
        <taxon>Moraceae</taxon>
        <taxon>Moreae</taxon>
        <taxon>Morus</taxon>
    </lineage>
</organism>
<evidence type="ECO:0000256" key="2">
    <source>
        <dbReference type="SAM" id="SignalP"/>
    </source>
</evidence>
<feature type="compositionally biased region" description="Polar residues" evidence="1">
    <location>
        <begin position="63"/>
        <end position="80"/>
    </location>
</feature>
<feature type="compositionally biased region" description="Basic and acidic residues" evidence="1">
    <location>
        <begin position="89"/>
        <end position="98"/>
    </location>
</feature>
<proteinExistence type="predicted"/>
<evidence type="ECO:0000313" key="4">
    <source>
        <dbReference type="Proteomes" id="UP000030645"/>
    </source>
</evidence>
<dbReference type="Proteomes" id="UP000030645">
    <property type="component" value="Unassembled WGS sequence"/>
</dbReference>
<feature type="region of interest" description="Disordered" evidence="1">
    <location>
        <begin position="54"/>
        <end position="98"/>
    </location>
</feature>
<evidence type="ECO:0000313" key="3">
    <source>
        <dbReference type="EMBL" id="EXC06345.1"/>
    </source>
</evidence>
<protein>
    <submittedName>
        <fullName evidence="3">Uncharacterized protein</fullName>
    </submittedName>
</protein>
<dbReference type="EMBL" id="KE345560">
    <property type="protein sequence ID" value="EXC06345.1"/>
    <property type="molecule type" value="Genomic_DNA"/>
</dbReference>
<keyword evidence="4" id="KW-1185">Reference proteome</keyword>
<feature type="chain" id="PRO_5004929847" evidence="2">
    <location>
        <begin position="25"/>
        <end position="98"/>
    </location>
</feature>
<accession>W9RSM7</accession>
<sequence>MKTIALAVVLAIASFVIFASLVAAEEKRLPSEDQFLIPIHELIRKQYSKDFGRKVLTEDNDNEPNTGRGDQSKNGSSGQNHHLIFNPRGSDEPTDKRP</sequence>